<gene>
    <name evidence="3" type="primary">PST2_1</name>
    <name evidence="3" type="ORF">H2200_003190</name>
</gene>
<dbReference type="Pfam" id="PF03358">
    <property type="entry name" value="FMN_red"/>
    <property type="match status" value="1"/>
</dbReference>
<dbReference type="SUPFAM" id="SSF52218">
    <property type="entry name" value="Flavoproteins"/>
    <property type="match status" value="1"/>
</dbReference>
<proteinExistence type="inferred from homology"/>
<dbReference type="GO" id="GO:0010181">
    <property type="term" value="F:FMN binding"/>
    <property type="evidence" value="ECO:0007669"/>
    <property type="project" value="InterPro"/>
</dbReference>
<dbReference type="AlphaFoldDB" id="A0AA39CMH9"/>
<accession>A0AA39CMH9</accession>
<evidence type="ECO:0000313" key="4">
    <source>
        <dbReference type="Proteomes" id="UP001172673"/>
    </source>
</evidence>
<dbReference type="Gene3D" id="3.40.50.360">
    <property type="match status" value="1"/>
</dbReference>
<sequence>MAPRIAIVFYSLHGHIQTLAEAAAKGVEIAGGKADIFQVAETFSPEVLQKMHAAPKADYPVASAQTLLEYDGFLLGIPTRYGNMPAQWKAFWDRTGGIWAKAGYSGKFAGIFVTSGTPGGGQESTFLSAMSTLAHHGIIFVPLGYKEANEYITNLDEVHGGSPWGAGAYAVSIVIPVPRLESAADRIKGGDGSRAVSGLEKKIAEIQGQAFFEKLSKVKFD</sequence>
<evidence type="ECO:0000256" key="1">
    <source>
        <dbReference type="ARBA" id="ARBA00006961"/>
    </source>
</evidence>
<evidence type="ECO:0000259" key="2">
    <source>
        <dbReference type="PROSITE" id="PS50902"/>
    </source>
</evidence>
<feature type="domain" description="Flavodoxin-like" evidence="2">
    <location>
        <begin position="5"/>
        <end position="211"/>
    </location>
</feature>
<dbReference type="EC" id="1.6.5.2" evidence="3"/>
<dbReference type="InterPro" id="IPR010089">
    <property type="entry name" value="Flavoprotein_WrbA-like"/>
</dbReference>
<keyword evidence="4" id="KW-1185">Reference proteome</keyword>
<name>A0AA39CMH9_9EURO</name>
<reference evidence="3" key="1">
    <citation type="submission" date="2022-10" db="EMBL/GenBank/DDBJ databases">
        <title>Culturing micro-colonial fungi from biological soil crusts in the Mojave desert and describing Neophaeococcomyces mojavensis, and introducing the new genera and species Taxawa tesnikishii.</title>
        <authorList>
            <person name="Kurbessoian T."/>
            <person name="Stajich J.E."/>
        </authorList>
    </citation>
    <scope>NUCLEOTIDE SEQUENCE</scope>
    <source>
        <strain evidence="3">TK_41</strain>
    </source>
</reference>
<dbReference type="InterPro" id="IPR029039">
    <property type="entry name" value="Flavoprotein-like_sf"/>
</dbReference>
<organism evidence="3 4">
    <name type="scientific">Cladophialophora chaetospira</name>
    <dbReference type="NCBI Taxonomy" id="386627"/>
    <lineage>
        <taxon>Eukaryota</taxon>
        <taxon>Fungi</taxon>
        <taxon>Dikarya</taxon>
        <taxon>Ascomycota</taxon>
        <taxon>Pezizomycotina</taxon>
        <taxon>Eurotiomycetes</taxon>
        <taxon>Chaetothyriomycetidae</taxon>
        <taxon>Chaetothyriales</taxon>
        <taxon>Herpotrichiellaceae</taxon>
        <taxon>Cladophialophora</taxon>
    </lineage>
</organism>
<comment type="similarity">
    <text evidence="1">Belongs to the WrbA family.</text>
</comment>
<dbReference type="InterPro" id="IPR005025">
    <property type="entry name" value="FMN_Rdtase-like_dom"/>
</dbReference>
<comment type="caution">
    <text evidence="3">The sequence shown here is derived from an EMBL/GenBank/DDBJ whole genome shotgun (WGS) entry which is preliminary data.</text>
</comment>
<dbReference type="NCBIfam" id="TIGR01755">
    <property type="entry name" value="flav_wrbA"/>
    <property type="match status" value="1"/>
</dbReference>
<dbReference type="GO" id="GO:0016020">
    <property type="term" value="C:membrane"/>
    <property type="evidence" value="ECO:0007669"/>
    <property type="project" value="TreeGrafter"/>
</dbReference>
<dbReference type="Proteomes" id="UP001172673">
    <property type="component" value="Unassembled WGS sequence"/>
</dbReference>
<dbReference type="FunFam" id="3.40.50.360:FF:000001">
    <property type="entry name" value="NAD(P)H dehydrogenase (Quinone) FQR1-like"/>
    <property type="match status" value="1"/>
</dbReference>
<evidence type="ECO:0000313" key="3">
    <source>
        <dbReference type="EMBL" id="KAJ9613248.1"/>
    </source>
</evidence>
<dbReference type="NCBIfam" id="NF002999">
    <property type="entry name" value="PRK03767.1"/>
    <property type="match status" value="1"/>
</dbReference>
<protein>
    <submittedName>
        <fullName evidence="3">Flavodoxin-like fold protein</fullName>
        <ecNumber evidence="3">1.6.5.2</ecNumber>
    </submittedName>
</protein>
<dbReference type="PANTHER" id="PTHR30546:SF23">
    <property type="entry name" value="FLAVOPROTEIN-LIKE PROTEIN YCP4-RELATED"/>
    <property type="match status" value="1"/>
</dbReference>
<keyword evidence="3" id="KW-0560">Oxidoreductase</keyword>
<dbReference type="EMBL" id="JAPDRK010000004">
    <property type="protein sequence ID" value="KAJ9613248.1"/>
    <property type="molecule type" value="Genomic_DNA"/>
</dbReference>
<dbReference type="PANTHER" id="PTHR30546">
    <property type="entry name" value="FLAVODOXIN-RELATED PROTEIN WRBA-RELATED"/>
    <property type="match status" value="1"/>
</dbReference>
<dbReference type="GO" id="GO:0003955">
    <property type="term" value="F:NAD(P)H dehydrogenase (quinone) activity"/>
    <property type="evidence" value="ECO:0007669"/>
    <property type="project" value="UniProtKB-EC"/>
</dbReference>
<dbReference type="PROSITE" id="PS50902">
    <property type="entry name" value="FLAVODOXIN_LIKE"/>
    <property type="match status" value="1"/>
</dbReference>
<dbReference type="InterPro" id="IPR008254">
    <property type="entry name" value="Flavodoxin/NO_synth"/>
</dbReference>